<dbReference type="EMBL" id="CDMZ01002385">
    <property type="protein sequence ID" value="CEM42124.1"/>
    <property type="molecule type" value="Genomic_DNA"/>
</dbReference>
<dbReference type="AlphaFoldDB" id="A0A0G4HDW5"/>
<evidence type="ECO:0000256" key="1">
    <source>
        <dbReference type="SAM" id="SignalP"/>
    </source>
</evidence>
<organism evidence="2">
    <name type="scientific">Chromera velia CCMP2878</name>
    <dbReference type="NCBI Taxonomy" id="1169474"/>
    <lineage>
        <taxon>Eukaryota</taxon>
        <taxon>Sar</taxon>
        <taxon>Alveolata</taxon>
        <taxon>Colpodellida</taxon>
        <taxon>Chromeraceae</taxon>
        <taxon>Chromera</taxon>
    </lineage>
</organism>
<protein>
    <submittedName>
        <fullName evidence="2">Uncharacterized protein</fullName>
    </submittedName>
</protein>
<keyword evidence="1" id="KW-0732">Signal</keyword>
<gene>
    <name evidence="2" type="ORF">Cvel_26525</name>
</gene>
<feature type="chain" id="PRO_5005191271" evidence="1">
    <location>
        <begin position="20"/>
        <end position="328"/>
    </location>
</feature>
<reference evidence="2" key="1">
    <citation type="submission" date="2014-11" db="EMBL/GenBank/DDBJ databases">
        <authorList>
            <person name="Otto D Thomas"/>
            <person name="Naeem Raeece"/>
        </authorList>
    </citation>
    <scope>NUCLEOTIDE SEQUENCE</scope>
</reference>
<name>A0A0G4HDW5_9ALVE</name>
<accession>A0A0G4HDW5</accession>
<dbReference type="VEuPathDB" id="CryptoDB:Cvel_26525"/>
<feature type="signal peptide" evidence="1">
    <location>
        <begin position="1"/>
        <end position="19"/>
    </location>
</feature>
<evidence type="ECO:0000313" key="2">
    <source>
        <dbReference type="EMBL" id="CEM42124.1"/>
    </source>
</evidence>
<proteinExistence type="predicted"/>
<sequence length="328" mass="36572">MERFCCAVLLLCGVTGAVGVKDGPNFFKESQKIVCDFDNRSEIYTNIHSVLDFKPLLSELDCIFALGSRTDKPPLGYFYSDVLHVVNTEFWNDLIQSLWKGKAGLLTRCAKPDGTEQQLPLVFNAMISGPGAWGIFRYSDLTSGHPVREGEYRDDLETLVIDYDPDLDDRCPDQYPKNKGSQAYGNANLSGRLFPGLPSWPVNAILDFLRFVGRNEKGHAILLGRALFKQTGKAEETDPVWVTLAWFWLVTDNPDLTFTPPAALRGIGYGNRPAGNTKDGPGPLKDFLTSPLTDPFFREDLEETAELRTKFILESLGHFSGKVDQRPA</sequence>